<keyword evidence="2" id="KW-1185">Reference proteome</keyword>
<dbReference type="EMBL" id="RCHU02000014">
    <property type="protein sequence ID" value="KAL3571584.1"/>
    <property type="molecule type" value="Genomic_DNA"/>
</dbReference>
<evidence type="ECO:0000313" key="2">
    <source>
        <dbReference type="Proteomes" id="UP000309997"/>
    </source>
</evidence>
<accession>A0ACC4B071</accession>
<gene>
    <name evidence="1" type="ORF">D5086_025488</name>
</gene>
<dbReference type="Proteomes" id="UP000309997">
    <property type="component" value="Unassembled WGS sequence"/>
</dbReference>
<protein>
    <submittedName>
        <fullName evidence="1">Uncharacterized protein</fullName>
    </submittedName>
</protein>
<reference evidence="1 2" key="1">
    <citation type="journal article" date="2024" name="Plant Biotechnol. J.">
        <title>Genome and CRISPR/Cas9 system of a widespread forest tree (Populus alba) in the world.</title>
        <authorList>
            <person name="Liu Y.J."/>
            <person name="Jiang P.F."/>
            <person name="Han X.M."/>
            <person name="Li X.Y."/>
            <person name="Wang H.M."/>
            <person name="Wang Y.J."/>
            <person name="Wang X.X."/>
            <person name="Zeng Q.Y."/>
        </authorList>
    </citation>
    <scope>NUCLEOTIDE SEQUENCE [LARGE SCALE GENOMIC DNA]</scope>
    <source>
        <strain evidence="2">cv. PAL-ZL1</strain>
    </source>
</reference>
<name>A0ACC4B071_POPAL</name>
<evidence type="ECO:0000313" key="1">
    <source>
        <dbReference type="EMBL" id="KAL3571584.1"/>
    </source>
</evidence>
<organism evidence="1 2">
    <name type="scientific">Populus alba</name>
    <name type="common">White poplar</name>
    <dbReference type="NCBI Taxonomy" id="43335"/>
    <lineage>
        <taxon>Eukaryota</taxon>
        <taxon>Viridiplantae</taxon>
        <taxon>Streptophyta</taxon>
        <taxon>Embryophyta</taxon>
        <taxon>Tracheophyta</taxon>
        <taxon>Spermatophyta</taxon>
        <taxon>Magnoliopsida</taxon>
        <taxon>eudicotyledons</taxon>
        <taxon>Gunneridae</taxon>
        <taxon>Pentapetalae</taxon>
        <taxon>rosids</taxon>
        <taxon>fabids</taxon>
        <taxon>Malpighiales</taxon>
        <taxon>Salicaceae</taxon>
        <taxon>Saliceae</taxon>
        <taxon>Populus</taxon>
    </lineage>
</organism>
<sequence>MKGREETSEVWRAEIILEKKGDGELLGNIEWRDVVHNMHFEKVANWVSFFKCLALTLPCFRITLLPLVTGN</sequence>
<proteinExistence type="predicted"/>
<comment type="caution">
    <text evidence="1">The sequence shown here is derived from an EMBL/GenBank/DDBJ whole genome shotgun (WGS) entry which is preliminary data.</text>
</comment>